<dbReference type="EMBL" id="RHXB01000019">
    <property type="protein sequence ID" value="RSE22240.1"/>
    <property type="molecule type" value="Genomic_DNA"/>
</dbReference>
<organism evidence="1 2">
    <name type="scientific">Atlantibacter subterraneus</name>
    <dbReference type="NCBI Taxonomy" id="255519"/>
    <lineage>
        <taxon>Bacteria</taxon>
        <taxon>Pseudomonadati</taxon>
        <taxon>Pseudomonadota</taxon>
        <taxon>Gammaproteobacteria</taxon>
        <taxon>Enterobacterales</taxon>
        <taxon>Enterobacteriaceae</taxon>
        <taxon>Atlantibacter</taxon>
    </lineage>
</organism>
<proteinExistence type="predicted"/>
<name>A0A3R9LHN9_9ENTR</name>
<dbReference type="AlphaFoldDB" id="A0A3R9LHN9"/>
<gene>
    <name evidence="1" type="ORF">EGT71_21600</name>
</gene>
<accession>A0A3R9LHN9</accession>
<evidence type="ECO:0000313" key="1">
    <source>
        <dbReference type="EMBL" id="RSE22240.1"/>
    </source>
</evidence>
<comment type="caution">
    <text evidence="1">The sequence shown here is derived from an EMBL/GenBank/DDBJ whole genome shotgun (WGS) entry which is preliminary data.</text>
</comment>
<reference evidence="1 2" key="1">
    <citation type="submission" date="2018-10" db="EMBL/GenBank/DDBJ databases">
        <title>Transmission dynamics of multidrug resistant bacteria on intensive care unit surfaces.</title>
        <authorList>
            <person name="D'Souza A.W."/>
            <person name="Potter R.F."/>
            <person name="Wallace M."/>
            <person name="Shupe A."/>
            <person name="Patel S."/>
            <person name="Sun S."/>
            <person name="Gul D."/>
            <person name="Kwon J.H."/>
            <person name="Andleeb S."/>
            <person name="Burnham C.-A.D."/>
            <person name="Dantas G."/>
        </authorList>
    </citation>
    <scope>NUCLEOTIDE SEQUENCE [LARGE SCALE GENOMIC DNA]</scope>
    <source>
        <strain evidence="1 2">AS_373</strain>
    </source>
</reference>
<protein>
    <submittedName>
        <fullName evidence="1">Uncharacterized protein</fullName>
    </submittedName>
</protein>
<evidence type="ECO:0000313" key="2">
    <source>
        <dbReference type="Proteomes" id="UP000275331"/>
    </source>
</evidence>
<dbReference type="Proteomes" id="UP000275331">
    <property type="component" value="Unassembled WGS sequence"/>
</dbReference>
<sequence>MRTWHSLCNNIHVDAHSISYVCRRLHKPRNDAEPFNGAYRPPRDVANASSNTMDITLSEAPLCCHRPL</sequence>